<sequence>MKIGYRTIKTAIGTPVAISIAQLFGVTNFVTAGILTILCIQPSRKKSFLSAWHRFFACVLAILFSFIFFETLGYNTLAVGLMLLAFIPTAVFFKITPGIATSSVITLNLYSAASMSVGFILDQFLLIIVGIGTALLLNLYMPSLDKDLKEKQDKLEINFKIILNEIAIYIRNKNVSWDGKEITETEEVLEVAEDLVERDRENHLLRNKHPYRDYFKMRTRQFELLQRMLPLVSKLPNKDSISEKIAVFFDDLSESVQPENTAELFLDELEQLRKDFNQEELPDTREEFETRANLYRLLTEIEDYLLIKKKYKKSDIKGRTGNKNIKN</sequence>
<organism evidence="8 9">
    <name type="scientific">Virgibacillus natechei</name>
    <dbReference type="NCBI Taxonomy" id="1216297"/>
    <lineage>
        <taxon>Bacteria</taxon>
        <taxon>Bacillati</taxon>
        <taxon>Bacillota</taxon>
        <taxon>Bacilli</taxon>
        <taxon>Bacillales</taxon>
        <taxon>Bacillaceae</taxon>
        <taxon>Virgibacillus</taxon>
    </lineage>
</organism>
<dbReference type="InterPro" id="IPR021062">
    <property type="entry name" value="ArAE_1_C"/>
</dbReference>
<feature type="transmembrane region" description="Helical" evidence="6">
    <location>
        <begin position="20"/>
        <end position="40"/>
    </location>
</feature>
<dbReference type="Pfam" id="PF11728">
    <property type="entry name" value="ArAE_1_C"/>
    <property type="match status" value="1"/>
</dbReference>
<gene>
    <name evidence="8" type="ORF">J2Z83_001793</name>
</gene>
<keyword evidence="3 6" id="KW-0812">Transmembrane</keyword>
<keyword evidence="5 6" id="KW-0472">Membrane</keyword>
<keyword evidence="9" id="KW-1185">Reference proteome</keyword>
<dbReference type="Pfam" id="PF06081">
    <property type="entry name" value="ArAE_1"/>
    <property type="match status" value="1"/>
</dbReference>
<feature type="domain" description="Putative aromatic acid exporter C-terminal" evidence="7">
    <location>
        <begin position="145"/>
        <end position="309"/>
    </location>
</feature>
<protein>
    <submittedName>
        <fullName evidence="8">Uncharacterized membrane protein YgaE (UPF0421/DUF939 family)</fullName>
    </submittedName>
</protein>
<feature type="transmembrane region" description="Helical" evidence="6">
    <location>
        <begin position="52"/>
        <end position="69"/>
    </location>
</feature>
<dbReference type="EMBL" id="JAGGKX010000007">
    <property type="protein sequence ID" value="MBP1969686.1"/>
    <property type="molecule type" value="Genomic_DNA"/>
</dbReference>
<proteinExistence type="predicted"/>
<keyword evidence="4 6" id="KW-1133">Transmembrane helix</keyword>
<accession>A0ABS4IGX5</accession>
<dbReference type="PANTHER" id="PTHR40064">
    <property type="entry name" value="MEMBRANE PROTEIN-RELATED"/>
    <property type="match status" value="1"/>
</dbReference>
<feature type="transmembrane region" description="Helical" evidence="6">
    <location>
        <begin position="124"/>
        <end position="141"/>
    </location>
</feature>
<dbReference type="PANTHER" id="PTHR40064:SF1">
    <property type="entry name" value="MEMBRANE PROTEIN"/>
    <property type="match status" value="1"/>
</dbReference>
<dbReference type="RefSeq" id="WP_209462872.1">
    <property type="nucleotide sequence ID" value="NZ_CP110224.1"/>
</dbReference>
<dbReference type="Proteomes" id="UP001519345">
    <property type="component" value="Unassembled WGS sequence"/>
</dbReference>
<evidence type="ECO:0000313" key="9">
    <source>
        <dbReference type="Proteomes" id="UP001519345"/>
    </source>
</evidence>
<dbReference type="Gene3D" id="1.20.120.940">
    <property type="entry name" value="Putative aromatic acid exporter, C-terminal domain"/>
    <property type="match status" value="1"/>
</dbReference>
<evidence type="ECO:0000256" key="4">
    <source>
        <dbReference type="ARBA" id="ARBA00022989"/>
    </source>
</evidence>
<comment type="subcellular location">
    <subcellularLocation>
        <location evidence="1">Cell membrane</location>
        <topology evidence="1">Multi-pass membrane protein</topology>
    </subcellularLocation>
</comment>
<evidence type="ECO:0000313" key="8">
    <source>
        <dbReference type="EMBL" id="MBP1969686.1"/>
    </source>
</evidence>
<comment type="caution">
    <text evidence="8">The sequence shown here is derived from an EMBL/GenBank/DDBJ whole genome shotgun (WGS) entry which is preliminary data.</text>
</comment>
<dbReference type="InterPro" id="IPR052984">
    <property type="entry name" value="UPF0421"/>
</dbReference>
<name>A0ABS4IGX5_9BACI</name>
<evidence type="ECO:0000259" key="7">
    <source>
        <dbReference type="Pfam" id="PF11728"/>
    </source>
</evidence>
<evidence type="ECO:0000256" key="5">
    <source>
        <dbReference type="ARBA" id="ARBA00023136"/>
    </source>
</evidence>
<evidence type="ECO:0000256" key="6">
    <source>
        <dbReference type="SAM" id="Phobius"/>
    </source>
</evidence>
<evidence type="ECO:0000256" key="1">
    <source>
        <dbReference type="ARBA" id="ARBA00004651"/>
    </source>
</evidence>
<keyword evidence="2" id="KW-1003">Cell membrane</keyword>
<dbReference type="InterPro" id="IPR010343">
    <property type="entry name" value="ArAE_1"/>
</dbReference>
<feature type="transmembrane region" description="Helical" evidence="6">
    <location>
        <begin position="75"/>
        <end position="93"/>
    </location>
</feature>
<evidence type="ECO:0000256" key="3">
    <source>
        <dbReference type="ARBA" id="ARBA00022692"/>
    </source>
</evidence>
<evidence type="ECO:0000256" key="2">
    <source>
        <dbReference type="ARBA" id="ARBA00022475"/>
    </source>
</evidence>
<dbReference type="InterPro" id="IPR038323">
    <property type="entry name" value="ArAE_1_C_sf"/>
</dbReference>
<reference evidence="8 9" key="1">
    <citation type="submission" date="2021-03" db="EMBL/GenBank/DDBJ databases">
        <title>Genomic Encyclopedia of Type Strains, Phase IV (KMG-IV): sequencing the most valuable type-strain genomes for metagenomic binning, comparative biology and taxonomic classification.</title>
        <authorList>
            <person name="Goeker M."/>
        </authorList>
    </citation>
    <scope>NUCLEOTIDE SEQUENCE [LARGE SCALE GENOMIC DNA]</scope>
    <source>
        <strain evidence="8 9">DSM 25609</strain>
    </source>
</reference>